<evidence type="ECO:0000313" key="3">
    <source>
        <dbReference type="EMBL" id="KGN80419.1"/>
    </source>
</evidence>
<dbReference type="InterPro" id="IPR036005">
    <property type="entry name" value="Creatinase/aminopeptidase-like"/>
</dbReference>
<keyword evidence="4" id="KW-1185">Reference proteome</keyword>
<dbReference type="Pfam" id="PF01321">
    <property type="entry name" value="Creatinase_N"/>
    <property type="match status" value="1"/>
</dbReference>
<dbReference type="PANTHER" id="PTHR46112:SF2">
    <property type="entry name" value="XAA-PRO AMINOPEPTIDASE P-RELATED"/>
    <property type="match status" value="1"/>
</dbReference>
<gene>
    <name evidence="3" type="ORF">HQ35_05495</name>
</gene>
<comment type="caution">
    <text evidence="3">The sequence shown here is derived from an EMBL/GenBank/DDBJ whole genome shotgun (WGS) entry which is preliminary data.</text>
</comment>
<dbReference type="OrthoDB" id="9806388at2"/>
<dbReference type="AlphaFoldDB" id="A0A0A2EVX1"/>
<dbReference type="CDD" id="cd01066">
    <property type="entry name" value="APP_MetAP"/>
    <property type="match status" value="1"/>
</dbReference>
<dbReference type="PANTHER" id="PTHR46112">
    <property type="entry name" value="AMINOPEPTIDASE"/>
    <property type="match status" value="1"/>
</dbReference>
<evidence type="ECO:0008006" key="5">
    <source>
        <dbReference type="Google" id="ProtNLM"/>
    </source>
</evidence>
<dbReference type="Pfam" id="PF00557">
    <property type="entry name" value="Peptidase_M24"/>
    <property type="match status" value="1"/>
</dbReference>
<dbReference type="InterPro" id="IPR000994">
    <property type="entry name" value="Pept_M24"/>
</dbReference>
<dbReference type="STRING" id="36874.HQ34_01955"/>
<dbReference type="InterPro" id="IPR029149">
    <property type="entry name" value="Creatin/AminoP/Spt16_N"/>
</dbReference>
<evidence type="ECO:0000259" key="1">
    <source>
        <dbReference type="Pfam" id="PF00557"/>
    </source>
</evidence>
<reference evidence="3 4" key="1">
    <citation type="submission" date="2014-08" db="EMBL/GenBank/DDBJ databases">
        <title>Porphyromonas cangingivalis strain:COT-109_OH1386 Genome sequencing.</title>
        <authorList>
            <person name="Wallis C."/>
            <person name="Deusch O."/>
            <person name="O'Flynn C."/>
            <person name="Davis I."/>
            <person name="Jospin G."/>
            <person name="Darling A.E."/>
            <person name="Coil D.A."/>
            <person name="Alexiev A."/>
            <person name="Horsfall A."/>
            <person name="Kirkwood N."/>
            <person name="Harris S."/>
            <person name="Eisen J.A."/>
        </authorList>
    </citation>
    <scope>NUCLEOTIDE SEQUENCE [LARGE SCALE GENOMIC DNA]</scope>
    <source>
        <strain evidence="4">COT-109 OH1386</strain>
    </source>
</reference>
<evidence type="ECO:0000259" key="2">
    <source>
        <dbReference type="Pfam" id="PF01321"/>
    </source>
</evidence>
<accession>A0A0A2EVX1</accession>
<organism evidence="3 4">
    <name type="scientific">Porphyromonas cangingivalis</name>
    <dbReference type="NCBI Taxonomy" id="36874"/>
    <lineage>
        <taxon>Bacteria</taxon>
        <taxon>Pseudomonadati</taxon>
        <taxon>Bacteroidota</taxon>
        <taxon>Bacteroidia</taxon>
        <taxon>Bacteroidales</taxon>
        <taxon>Porphyromonadaceae</taxon>
        <taxon>Porphyromonas</taxon>
    </lineage>
</organism>
<name>A0A0A2EVX1_PORCN</name>
<feature type="domain" description="Creatinase N-terminal" evidence="2">
    <location>
        <begin position="11"/>
        <end position="135"/>
    </location>
</feature>
<dbReference type="InterPro" id="IPR050659">
    <property type="entry name" value="Peptidase_M24B"/>
</dbReference>
<sequence>MNITHEELSLRCQKVSKALMDNGCEAVLLRSIPNHIYLTGSVFLGFTFLKAGEAPIFFAEKPSQALAGYDRAHLIRKPEQMPEILAEYGYEINGKTCIESSTLPYAEYQRLSKVSKDGTFSPIDASVLMRTVRSVKTSVEIEIIRQAALPHMEIYKIAPSLFKKGMTDLEWQFAIEYEMRKRGSIGVFRCFGPRMEIFMGNIAAGNNANISAPYDFTMGGQGVPAMPMGASGQVISEGMTLMLDMAGNYSPYNTDITRVYSYGKVDQKAIDAHNLSIEMHRYFESQVKPGVELAEVYNHCTKMAEEAGLSAHFMGQDHQVKFVGHGVGIEINEPPVITPRWKGVFEPGMVMAFEPKFVLAPTGALGIENTYLITETGVENLTPLPEEIVYL</sequence>
<dbReference type="InterPro" id="IPR000587">
    <property type="entry name" value="Creatinase_N"/>
</dbReference>
<dbReference type="eggNOG" id="COG0006">
    <property type="taxonomic scope" value="Bacteria"/>
</dbReference>
<dbReference type="EMBL" id="JQJD01000040">
    <property type="protein sequence ID" value="KGN80419.1"/>
    <property type="molecule type" value="Genomic_DNA"/>
</dbReference>
<feature type="domain" description="Peptidase M24" evidence="1">
    <location>
        <begin position="142"/>
        <end position="375"/>
    </location>
</feature>
<evidence type="ECO:0000313" key="4">
    <source>
        <dbReference type="Proteomes" id="UP000030125"/>
    </source>
</evidence>
<dbReference type="Gene3D" id="3.90.230.10">
    <property type="entry name" value="Creatinase/methionine aminopeptidase superfamily"/>
    <property type="match status" value="1"/>
</dbReference>
<dbReference type="Gene3D" id="3.40.350.10">
    <property type="entry name" value="Creatinase/prolidase N-terminal domain"/>
    <property type="match status" value="1"/>
</dbReference>
<proteinExistence type="predicted"/>
<dbReference type="Proteomes" id="UP000030125">
    <property type="component" value="Unassembled WGS sequence"/>
</dbReference>
<protein>
    <recommendedName>
        <fullName evidence="5">Xaa-Pro aminopeptidase</fullName>
    </recommendedName>
</protein>
<dbReference type="RefSeq" id="WP_036851621.1">
    <property type="nucleotide sequence ID" value="NZ_JQJD01000040.1"/>
</dbReference>
<dbReference type="SUPFAM" id="SSF53092">
    <property type="entry name" value="Creatinase/prolidase N-terminal domain"/>
    <property type="match status" value="1"/>
</dbReference>
<dbReference type="SUPFAM" id="SSF55920">
    <property type="entry name" value="Creatinase/aminopeptidase"/>
    <property type="match status" value="1"/>
</dbReference>